<feature type="domain" description="SAC" evidence="8">
    <location>
        <begin position="2"/>
        <end position="331"/>
    </location>
</feature>
<evidence type="ECO:0000313" key="10">
    <source>
        <dbReference type="Proteomes" id="UP001353858"/>
    </source>
</evidence>
<dbReference type="InterPro" id="IPR002013">
    <property type="entry name" value="SAC_dom"/>
</dbReference>
<sequence length="459" mass="53239">MIKQVLATPHLYFSYTYDLSHTMQRLNGTGPDFLSQSLVERGDSRFIWNGHLFSSFGREFHKFCLPLIHGFIDISDFEVNGYDFSWTLISRRSVHRAGTRLFRRGIDKIGNVANFVETEMVVECQGDRASFVQIRGSVPLFWTQLPDLRYKPPPRLQDVGLEEQHSACGRHFDSLTILYGKQVVVDLVDQHGSEGRLHRGYHNAVQQINYPLVRYEAFDFHAECRHMKWERLSILMDRIALEQDEMGFFMLLRDGSLALQQDGVFRTNCVDCLDRTNVVQSLLARHCLTNILRKMSIIKSDETMEYYLFIEQTFKNVWANHADLISIQYSGTGALKTDFTRTGRRTHLGVLRDGMNSLIRYYKNNFSDGYRQDALDLFLGIAEIQSPFKVQRGWRYVTFPSVFLIAFAMFIACAIMPSEYSTDSLTFMLFWGLMVVATLTMILRHGSEFVDKPRLTYFQ</sequence>
<evidence type="ECO:0000256" key="1">
    <source>
        <dbReference type="ARBA" id="ARBA00013038"/>
    </source>
</evidence>
<evidence type="ECO:0000256" key="5">
    <source>
        <dbReference type="ARBA" id="ARBA00041396"/>
    </source>
</evidence>
<evidence type="ECO:0000256" key="2">
    <source>
        <dbReference type="ARBA" id="ARBA00036631"/>
    </source>
</evidence>
<evidence type="ECO:0000313" key="9">
    <source>
        <dbReference type="EMBL" id="KAK4884701.1"/>
    </source>
</evidence>
<dbReference type="PANTHER" id="PTHR45662">
    <property type="entry name" value="PHOSPHATIDYLINOSITIDE PHOSPHATASE SAC1"/>
    <property type="match status" value="1"/>
</dbReference>
<comment type="catalytic activity">
    <reaction evidence="3">
        <text>a 1,2-diacyl-sn-glycero-3-phospho-(1D-myo-inositol 4-phosphate) + H2O = a 1,2-diacyl-sn-glycero-3-phospho-(1D-myo-inositol) + phosphate</text>
        <dbReference type="Rhea" id="RHEA:55652"/>
        <dbReference type="ChEBI" id="CHEBI:15377"/>
        <dbReference type="ChEBI" id="CHEBI:43474"/>
        <dbReference type="ChEBI" id="CHEBI:57880"/>
        <dbReference type="ChEBI" id="CHEBI:58178"/>
    </reaction>
    <physiologicalReaction direction="left-to-right" evidence="3">
        <dbReference type="Rhea" id="RHEA:55653"/>
    </physiologicalReaction>
</comment>
<dbReference type="GO" id="GO:0046856">
    <property type="term" value="P:phosphatidylinositol dephosphorylation"/>
    <property type="evidence" value="ECO:0007669"/>
    <property type="project" value="TreeGrafter"/>
</dbReference>
<evidence type="ECO:0000256" key="7">
    <source>
        <dbReference type="SAM" id="Phobius"/>
    </source>
</evidence>
<organism evidence="9 10">
    <name type="scientific">Aquatica leii</name>
    <dbReference type="NCBI Taxonomy" id="1421715"/>
    <lineage>
        <taxon>Eukaryota</taxon>
        <taxon>Metazoa</taxon>
        <taxon>Ecdysozoa</taxon>
        <taxon>Arthropoda</taxon>
        <taxon>Hexapoda</taxon>
        <taxon>Insecta</taxon>
        <taxon>Pterygota</taxon>
        <taxon>Neoptera</taxon>
        <taxon>Endopterygota</taxon>
        <taxon>Coleoptera</taxon>
        <taxon>Polyphaga</taxon>
        <taxon>Elateriformia</taxon>
        <taxon>Elateroidea</taxon>
        <taxon>Lampyridae</taxon>
        <taxon>Luciolinae</taxon>
        <taxon>Aquatica</taxon>
    </lineage>
</organism>
<gene>
    <name evidence="9" type="ORF">RN001_000972</name>
</gene>
<feature type="transmembrane region" description="Helical" evidence="7">
    <location>
        <begin position="396"/>
        <end position="418"/>
    </location>
</feature>
<dbReference type="GO" id="GO:0043812">
    <property type="term" value="F:phosphatidylinositol-4-phosphate phosphatase activity"/>
    <property type="evidence" value="ECO:0007669"/>
    <property type="project" value="TreeGrafter"/>
</dbReference>
<dbReference type="PANTHER" id="PTHR45662:SF2">
    <property type="entry name" value="PHOSPHATIDYLINOSITOL-3-PHOSPHATASE SAC1"/>
    <property type="match status" value="1"/>
</dbReference>
<comment type="caution">
    <text evidence="9">The sequence shown here is derived from an EMBL/GenBank/DDBJ whole genome shotgun (WGS) entry which is preliminary data.</text>
</comment>
<keyword evidence="7" id="KW-0472">Membrane</keyword>
<proteinExistence type="predicted"/>
<keyword evidence="7" id="KW-0812">Transmembrane</keyword>
<dbReference type="GO" id="GO:0005783">
    <property type="term" value="C:endoplasmic reticulum"/>
    <property type="evidence" value="ECO:0007669"/>
    <property type="project" value="TreeGrafter"/>
</dbReference>
<dbReference type="EMBL" id="JARPUR010000001">
    <property type="protein sequence ID" value="KAK4884701.1"/>
    <property type="molecule type" value="Genomic_DNA"/>
</dbReference>
<dbReference type="EC" id="3.1.3.64" evidence="1"/>
<dbReference type="GO" id="GO:0004438">
    <property type="term" value="F:phosphatidylinositol-3-phosphate phosphatase activity"/>
    <property type="evidence" value="ECO:0007669"/>
    <property type="project" value="UniProtKB-EC"/>
</dbReference>
<evidence type="ECO:0000256" key="6">
    <source>
        <dbReference type="ARBA" id="ARBA00041911"/>
    </source>
</evidence>
<dbReference type="AlphaFoldDB" id="A0AAN7SCH9"/>
<dbReference type="Pfam" id="PF02383">
    <property type="entry name" value="Syja_N"/>
    <property type="match status" value="1"/>
</dbReference>
<evidence type="ECO:0000259" key="8">
    <source>
        <dbReference type="PROSITE" id="PS50275"/>
    </source>
</evidence>
<accession>A0AAN7SCH9</accession>
<feature type="transmembrane region" description="Helical" evidence="7">
    <location>
        <begin position="424"/>
        <end position="443"/>
    </location>
</feature>
<protein>
    <recommendedName>
        <fullName evidence="4">Phosphatidylinositol-3-phosphatase SAC1</fullName>
        <ecNumber evidence="1">3.1.3.64</ecNumber>
    </recommendedName>
    <alternativeName>
        <fullName evidence="6">Phosphatidylinositol-4-phosphate phosphatase</fullName>
    </alternativeName>
    <alternativeName>
        <fullName evidence="5">Suppressor of actin mutations 1-like protein</fullName>
    </alternativeName>
</protein>
<dbReference type="Proteomes" id="UP001353858">
    <property type="component" value="Unassembled WGS sequence"/>
</dbReference>
<keyword evidence="7" id="KW-1133">Transmembrane helix</keyword>
<evidence type="ECO:0000256" key="3">
    <source>
        <dbReference type="ARBA" id="ARBA00036807"/>
    </source>
</evidence>
<dbReference type="PROSITE" id="PS50275">
    <property type="entry name" value="SAC"/>
    <property type="match status" value="1"/>
</dbReference>
<name>A0AAN7SCH9_9COLE</name>
<comment type="catalytic activity">
    <reaction evidence="2">
        <text>a 1,2-diacyl-sn-glycero-3-phospho-(1D-myo-inositol-3-phosphate) + H2O = a 1,2-diacyl-sn-glycero-3-phospho-(1D-myo-inositol) + phosphate</text>
        <dbReference type="Rhea" id="RHEA:12316"/>
        <dbReference type="ChEBI" id="CHEBI:15377"/>
        <dbReference type="ChEBI" id="CHEBI:43474"/>
        <dbReference type="ChEBI" id="CHEBI:57880"/>
        <dbReference type="ChEBI" id="CHEBI:58088"/>
        <dbReference type="EC" id="3.1.3.64"/>
    </reaction>
    <physiologicalReaction direction="left-to-right" evidence="2">
        <dbReference type="Rhea" id="RHEA:12317"/>
    </physiologicalReaction>
</comment>
<evidence type="ECO:0000256" key="4">
    <source>
        <dbReference type="ARBA" id="ARBA00040795"/>
    </source>
</evidence>
<reference evidence="10" key="1">
    <citation type="submission" date="2023-01" db="EMBL/GenBank/DDBJ databases">
        <title>Key to firefly adult light organ development and bioluminescence: homeobox transcription factors regulate luciferase expression and transportation to peroxisome.</title>
        <authorList>
            <person name="Fu X."/>
        </authorList>
    </citation>
    <scope>NUCLEOTIDE SEQUENCE [LARGE SCALE GENOMIC DNA]</scope>
</reference>
<keyword evidence="10" id="KW-1185">Reference proteome</keyword>